<comment type="cofactor">
    <cofactor evidence="2">
        <name>Zn(2+)</name>
        <dbReference type="ChEBI" id="CHEBI:29105"/>
    </cofactor>
</comment>
<dbReference type="AlphaFoldDB" id="A0A940WX71"/>
<dbReference type="InterPro" id="IPR003730">
    <property type="entry name" value="Cu_polyphenol_OxRdtase"/>
</dbReference>
<comment type="catalytic activity">
    <reaction evidence="11">
        <text>S-methyl-5'-thioadenosine + phosphate = 5-(methylsulfanyl)-alpha-D-ribose 1-phosphate + adenine</text>
        <dbReference type="Rhea" id="RHEA:11852"/>
        <dbReference type="ChEBI" id="CHEBI:16708"/>
        <dbReference type="ChEBI" id="CHEBI:17509"/>
        <dbReference type="ChEBI" id="CHEBI:43474"/>
        <dbReference type="ChEBI" id="CHEBI:58533"/>
        <dbReference type="EC" id="2.4.2.28"/>
    </reaction>
    <physiologicalReaction direction="left-to-right" evidence="11">
        <dbReference type="Rhea" id="RHEA:11853"/>
    </physiologicalReaction>
</comment>
<proteinExistence type="inferred from homology"/>
<evidence type="ECO:0000256" key="12">
    <source>
        <dbReference type="RuleBase" id="RU361274"/>
    </source>
</evidence>
<evidence type="ECO:0000256" key="11">
    <source>
        <dbReference type="ARBA" id="ARBA00049893"/>
    </source>
</evidence>
<reference evidence="13" key="1">
    <citation type="submission" date="2021-03" db="EMBL/GenBank/DDBJ databases">
        <title>Bacillus suaedae sp. nov., isolated from Suaeda aralocaspica.</title>
        <authorList>
            <person name="Lei R.F.R."/>
        </authorList>
    </citation>
    <scope>NUCLEOTIDE SEQUENCE</scope>
    <source>
        <strain evidence="13">YZJH907-2</strain>
    </source>
</reference>
<keyword evidence="8" id="KW-0862">Zinc</keyword>
<dbReference type="InterPro" id="IPR011324">
    <property type="entry name" value="Cytotoxic_necrot_fac-like_cat"/>
</dbReference>
<dbReference type="EMBL" id="JAGKSQ010000005">
    <property type="protein sequence ID" value="MBP3952113.1"/>
    <property type="molecule type" value="Genomic_DNA"/>
</dbReference>
<keyword evidence="14" id="KW-1185">Reference proteome</keyword>
<keyword evidence="7" id="KW-0378">Hydrolase</keyword>
<dbReference type="Gene3D" id="3.60.140.10">
    <property type="entry name" value="CNF1/YfiH-like putative cysteine hydrolases"/>
    <property type="match status" value="1"/>
</dbReference>
<dbReference type="CDD" id="cd16833">
    <property type="entry name" value="YfiH"/>
    <property type="match status" value="1"/>
</dbReference>
<dbReference type="NCBIfam" id="TIGR00726">
    <property type="entry name" value="peptidoglycan editing factor PgeF"/>
    <property type="match status" value="1"/>
</dbReference>
<evidence type="ECO:0000313" key="14">
    <source>
        <dbReference type="Proteomes" id="UP000678228"/>
    </source>
</evidence>
<evidence type="ECO:0000256" key="6">
    <source>
        <dbReference type="ARBA" id="ARBA00022723"/>
    </source>
</evidence>
<dbReference type="Pfam" id="PF02578">
    <property type="entry name" value="Cu-oxidase_4"/>
    <property type="match status" value="1"/>
</dbReference>
<comment type="caution">
    <text evidence="13">The sequence shown here is derived from an EMBL/GenBank/DDBJ whole genome shotgun (WGS) entry which is preliminary data.</text>
</comment>
<evidence type="ECO:0000256" key="10">
    <source>
        <dbReference type="ARBA" id="ARBA00048968"/>
    </source>
</evidence>
<comment type="catalytic activity">
    <reaction evidence="1">
        <text>inosine + phosphate = alpha-D-ribose 1-phosphate + hypoxanthine</text>
        <dbReference type="Rhea" id="RHEA:27646"/>
        <dbReference type="ChEBI" id="CHEBI:17368"/>
        <dbReference type="ChEBI" id="CHEBI:17596"/>
        <dbReference type="ChEBI" id="CHEBI:43474"/>
        <dbReference type="ChEBI" id="CHEBI:57720"/>
        <dbReference type="EC" id="2.4.2.1"/>
    </reaction>
    <physiologicalReaction direction="left-to-right" evidence="1">
        <dbReference type="Rhea" id="RHEA:27647"/>
    </physiologicalReaction>
</comment>
<accession>A0A940WX71</accession>
<evidence type="ECO:0000256" key="1">
    <source>
        <dbReference type="ARBA" id="ARBA00000553"/>
    </source>
</evidence>
<keyword evidence="6" id="KW-0479">Metal-binding</keyword>
<sequence>MEPFVQKKEQFFLIEQWMKHTLKLQVGFTTRNGGNSAPPYASFNMGYHVGDLEERVTLNRKLLAKELSFPLATWIGTEQIHDAHIQKVTSEDAGKGSVDLHSAIKGIDGIYTTEKNILLTSLYADCVPLYFYSAKGLVGLAHAGWRGTVKQIGVKMLNHWIEKENVAIEDIQIAIGPCISSQAYEVNTTVIEAVDACFEGGSKEHLYQKLAEDKYLLNLRAVNKQLLFNNGVQDSQVIESKLCTANDNRLYSHRFEGGKTGRMMSFIGLRD</sequence>
<dbReference type="GO" id="GO:0005507">
    <property type="term" value="F:copper ion binding"/>
    <property type="evidence" value="ECO:0007669"/>
    <property type="project" value="TreeGrafter"/>
</dbReference>
<dbReference type="GO" id="GO:0016787">
    <property type="term" value="F:hydrolase activity"/>
    <property type="evidence" value="ECO:0007669"/>
    <property type="project" value="UniProtKB-KW"/>
</dbReference>
<comment type="function">
    <text evidence="3">Purine nucleoside enzyme that catalyzes the phosphorolysis of adenosine and inosine nucleosides, yielding D-ribose 1-phosphate and the respective free bases, adenine and hypoxanthine. Also catalyzes the phosphorolysis of S-methyl-5'-thioadenosine into adenine and S-methyl-5-thio-alpha-D-ribose 1-phosphate. Also has adenosine deaminase activity.</text>
</comment>
<keyword evidence="5" id="KW-0808">Transferase</keyword>
<dbReference type="GO" id="GO:0017061">
    <property type="term" value="F:S-methyl-5-thioadenosine phosphorylase activity"/>
    <property type="evidence" value="ECO:0007669"/>
    <property type="project" value="UniProtKB-EC"/>
</dbReference>
<comment type="catalytic activity">
    <reaction evidence="10">
        <text>adenosine + phosphate = alpha-D-ribose 1-phosphate + adenine</text>
        <dbReference type="Rhea" id="RHEA:27642"/>
        <dbReference type="ChEBI" id="CHEBI:16335"/>
        <dbReference type="ChEBI" id="CHEBI:16708"/>
        <dbReference type="ChEBI" id="CHEBI:43474"/>
        <dbReference type="ChEBI" id="CHEBI:57720"/>
        <dbReference type="EC" id="2.4.2.1"/>
    </reaction>
    <physiologicalReaction direction="left-to-right" evidence="10">
        <dbReference type="Rhea" id="RHEA:27643"/>
    </physiologicalReaction>
</comment>
<organism evidence="13 14">
    <name type="scientific">Halalkalibacter suaedae</name>
    <dbReference type="NCBI Taxonomy" id="2822140"/>
    <lineage>
        <taxon>Bacteria</taxon>
        <taxon>Bacillati</taxon>
        <taxon>Bacillota</taxon>
        <taxon>Bacilli</taxon>
        <taxon>Bacillales</taxon>
        <taxon>Bacillaceae</taxon>
        <taxon>Halalkalibacter</taxon>
    </lineage>
</organism>
<evidence type="ECO:0000256" key="7">
    <source>
        <dbReference type="ARBA" id="ARBA00022801"/>
    </source>
</evidence>
<evidence type="ECO:0000256" key="3">
    <source>
        <dbReference type="ARBA" id="ARBA00003215"/>
    </source>
</evidence>
<evidence type="ECO:0000256" key="5">
    <source>
        <dbReference type="ARBA" id="ARBA00022679"/>
    </source>
</evidence>
<comment type="similarity">
    <text evidence="4 12">Belongs to the purine nucleoside phosphorylase YfiH/LACC1 family.</text>
</comment>
<name>A0A940WX71_9BACI</name>
<gene>
    <name evidence="13" type="primary">pgeF</name>
    <name evidence="13" type="ORF">J7W16_13310</name>
</gene>
<comment type="catalytic activity">
    <reaction evidence="9">
        <text>adenosine + H2O + H(+) = inosine + NH4(+)</text>
        <dbReference type="Rhea" id="RHEA:24408"/>
        <dbReference type="ChEBI" id="CHEBI:15377"/>
        <dbReference type="ChEBI" id="CHEBI:15378"/>
        <dbReference type="ChEBI" id="CHEBI:16335"/>
        <dbReference type="ChEBI" id="CHEBI:17596"/>
        <dbReference type="ChEBI" id="CHEBI:28938"/>
        <dbReference type="EC" id="3.5.4.4"/>
    </reaction>
    <physiologicalReaction direction="left-to-right" evidence="9">
        <dbReference type="Rhea" id="RHEA:24409"/>
    </physiologicalReaction>
</comment>
<evidence type="ECO:0000256" key="8">
    <source>
        <dbReference type="ARBA" id="ARBA00022833"/>
    </source>
</evidence>
<dbReference type="PANTHER" id="PTHR30616:SF2">
    <property type="entry name" value="PURINE NUCLEOSIDE PHOSPHORYLASE LACC1"/>
    <property type="match status" value="1"/>
</dbReference>
<evidence type="ECO:0000256" key="2">
    <source>
        <dbReference type="ARBA" id="ARBA00001947"/>
    </source>
</evidence>
<dbReference type="PANTHER" id="PTHR30616">
    <property type="entry name" value="UNCHARACTERIZED PROTEIN YFIH"/>
    <property type="match status" value="1"/>
</dbReference>
<dbReference type="RefSeq" id="WP_210597808.1">
    <property type="nucleotide sequence ID" value="NZ_JAGKSQ010000005.1"/>
</dbReference>
<dbReference type="Proteomes" id="UP000678228">
    <property type="component" value="Unassembled WGS sequence"/>
</dbReference>
<evidence type="ECO:0000256" key="9">
    <source>
        <dbReference type="ARBA" id="ARBA00047989"/>
    </source>
</evidence>
<dbReference type="SUPFAM" id="SSF64438">
    <property type="entry name" value="CNF1/YfiH-like putative cysteine hydrolases"/>
    <property type="match status" value="1"/>
</dbReference>
<evidence type="ECO:0000256" key="4">
    <source>
        <dbReference type="ARBA" id="ARBA00007353"/>
    </source>
</evidence>
<evidence type="ECO:0000313" key="13">
    <source>
        <dbReference type="EMBL" id="MBP3952113.1"/>
    </source>
</evidence>
<protein>
    <recommendedName>
        <fullName evidence="12">Purine nucleoside phosphorylase</fullName>
    </recommendedName>
</protein>
<dbReference type="InterPro" id="IPR038371">
    <property type="entry name" value="Cu_polyphenol_OxRdtase_sf"/>
</dbReference>